<dbReference type="GO" id="GO:0005737">
    <property type="term" value="C:cytoplasm"/>
    <property type="evidence" value="ECO:0007669"/>
    <property type="project" value="UniProtKB-ARBA"/>
</dbReference>
<dbReference type="Proteomes" id="UP000294947">
    <property type="component" value="Unassembled WGS sequence"/>
</dbReference>
<dbReference type="Pfam" id="PF05719">
    <property type="entry name" value="GPP34"/>
    <property type="match status" value="1"/>
</dbReference>
<dbReference type="GO" id="GO:0070273">
    <property type="term" value="F:phosphatidylinositol-4-phosphate binding"/>
    <property type="evidence" value="ECO:0007669"/>
    <property type="project" value="InterPro"/>
</dbReference>
<comment type="subcellular location">
    <subcellularLocation>
        <location evidence="1">Golgi apparatus membrane</location>
        <topology evidence="1">Peripheral membrane protein</topology>
        <orientation evidence="1">Cytoplasmic side</orientation>
    </subcellularLocation>
</comment>
<dbReference type="InterPro" id="IPR008628">
    <property type="entry name" value="GPP34-like"/>
</dbReference>
<reference evidence="5 6" key="1">
    <citation type="submission" date="2019-03" db="EMBL/GenBank/DDBJ databases">
        <title>Draft genome sequences of novel Actinobacteria.</title>
        <authorList>
            <person name="Sahin N."/>
            <person name="Ay H."/>
            <person name="Saygin H."/>
        </authorList>
    </citation>
    <scope>NUCLEOTIDE SEQUENCE [LARGE SCALE GENOMIC DNA]</scope>
    <source>
        <strain evidence="5 6">7K502</strain>
    </source>
</reference>
<keyword evidence="2" id="KW-0333">Golgi apparatus</keyword>
<evidence type="ECO:0000313" key="6">
    <source>
        <dbReference type="Proteomes" id="UP000294947"/>
    </source>
</evidence>
<keyword evidence="3" id="KW-0446">Lipid-binding</keyword>
<keyword evidence="4" id="KW-0472">Membrane</keyword>
<dbReference type="OrthoDB" id="4717569at2"/>
<evidence type="ECO:0000256" key="3">
    <source>
        <dbReference type="ARBA" id="ARBA00023121"/>
    </source>
</evidence>
<protein>
    <submittedName>
        <fullName evidence="5">Uncharacterized protein</fullName>
    </submittedName>
</protein>
<comment type="caution">
    <text evidence="5">The sequence shown here is derived from an EMBL/GenBank/DDBJ whole genome shotgun (WGS) entry which is preliminary data.</text>
</comment>
<organism evidence="5 6">
    <name type="scientific">Saccharopolyspora elongata</name>
    <dbReference type="NCBI Taxonomy" id="2530387"/>
    <lineage>
        <taxon>Bacteria</taxon>
        <taxon>Bacillati</taxon>
        <taxon>Actinomycetota</taxon>
        <taxon>Actinomycetes</taxon>
        <taxon>Pseudonocardiales</taxon>
        <taxon>Pseudonocardiaceae</taxon>
        <taxon>Saccharopolyspora</taxon>
    </lineage>
</organism>
<dbReference type="GO" id="GO:0012505">
    <property type="term" value="C:endomembrane system"/>
    <property type="evidence" value="ECO:0007669"/>
    <property type="project" value="UniProtKB-ARBA"/>
</dbReference>
<proteinExistence type="predicted"/>
<dbReference type="EMBL" id="SMKW01000004">
    <property type="protein sequence ID" value="TDD55159.1"/>
    <property type="molecule type" value="Genomic_DNA"/>
</dbReference>
<keyword evidence="6" id="KW-1185">Reference proteome</keyword>
<evidence type="ECO:0000256" key="2">
    <source>
        <dbReference type="ARBA" id="ARBA00023034"/>
    </source>
</evidence>
<dbReference type="InterPro" id="IPR038261">
    <property type="entry name" value="GPP34-like_sf"/>
</dbReference>
<accession>A0A4R4ZD17</accession>
<evidence type="ECO:0000256" key="4">
    <source>
        <dbReference type="ARBA" id="ARBA00023136"/>
    </source>
</evidence>
<dbReference type="Gene3D" id="1.10.3630.10">
    <property type="entry name" value="yeast vps74-n-term truncation variant domain like"/>
    <property type="match status" value="1"/>
</dbReference>
<sequence length="90" mass="9342">MIAVGCAGDELAATGAITVDRRRVLGLVPVNVVLDDPGQARALRDRVRTAVLGGHDPATAGIEDLTLAAFAAEGDVRTAFSGRERHAHRG</sequence>
<gene>
    <name evidence="5" type="ORF">E1288_04905</name>
</gene>
<evidence type="ECO:0000256" key="1">
    <source>
        <dbReference type="ARBA" id="ARBA00004255"/>
    </source>
</evidence>
<name>A0A4R4ZD17_9PSEU</name>
<evidence type="ECO:0000313" key="5">
    <source>
        <dbReference type="EMBL" id="TDD55159.1"/>
    </source>
</evidence>
<dbReference type="RefSeq" id="WP_132481431.1">
    <property type="nucleotide sequence ID" value="NZ_SMKW01000004.1"/>
</dbReference>
<dbReference type="AlphaFoldDB" id="A0A4R4ZD17"/>